<dbReference type="EMBL" id="NMVJ01000006">
    <property type="protein sequence ID" value="OYN91094.1"/>
    <property type="molecule type" value="Genomic_DNA"/>
</dbReference>
<dbReference type="AlphaFoldDB" id="A0A255EHU4"/>
<evidence type="ECO:0000313" key="2">
    <source>
        <dbReference type="Proteomes" id="UP000216300"/>
    </source>
</evidence>
<keyword evidence="2" id="KW-1185">Reference proteome</keyword>
<gene>
    <name evidence="1" type="ORF">CGZ91_06445</name>
</gene>
<reference evidence="1 2" key="1">
    <citation type="submission" date="2017-07" db="EMBL/GenBank/DDBJ databases">
        <title>Draft whole genome sequences of clinical Proprionibacteriaceae strains.</title>
        <authorList>
            <person name="Bernier A.-M."/>
            <person name="Bernard K."/>
            <person name="Domingo M.-C."/>
        </authorList>
    </citation>
    <scope>NUCLEOTIDE SEQUENCE [LARGE SCALE GENOMIC DNA]</scope>
    <source>
        <strain evidence="1 2">NML 150081</strain>
    </source>
</reference>
<evidence type="ECO:0000313" key="1">
    <source>
        <dbReference type="EMBL" id="OYN91094.1"/>
    </source>
</evidence>
<comment type="caution">
    <text evidence="1">The sequence shown here is derived from an EMBL/GenBank/DDBJ whole genome shotgun (WGS) entry which is preliminary data.</text>
</comment>
<accession>A0A255EHU4</accession>
<sequence>MPLILKVLDYFAAPIGSLEHLQRKFGQEGTDFTWEANGPRLTEVGQGNFMDFQYFIDSPTILGPGDEEAVRRQHEWHSRVSENLVHDPSIGLVSETQINKGGPLATMITDAVNAVVYDRGPIEDFDSALTKWRNDGGDQIAEEFATAYAERDDA</sequence>
<name>A0A255EHU4_9ACTN</name>
<proteinExistence type="predicted"/>
<protein>
    <submittedName>
        <fullName evidence="1">Uncharacterized protein</fullName>
    </submittedName>
</protein>
<organism evidence="1 2">
    <name type="scientific">Parenemella sanctibonifatiensis</name>
    <dbReference type="NCBI Taxonomy" id="2016505"/>
    <lineage>
        <taxon>Bacteria</taxon>
        <taxon>Bacillati</taxon>
        <taxon>Actinomycetota</taxon>
        <taxon>Actinomycetes</taxon>
        <taxon>Propionibacteriales</taxon>
        <taxon>Propionibacteriaceae</taxon>
        <taxon>Parenemella</taxon>
    </lineage>
</organism>
<dbReference type="SUPFAM" id="SSF53850">
    <property type="entry name" value="Periplasmic binding protein-like II"/>
    <property type="match status" value="1"/>
</dbReference>
<dbReference type="Proteomes" id="UP000216300">
    <property type="component" value="Unassembled WGS sequence"/>
</dbReference>